<gene>
    <name evidence="1" type="ORF">LARSCL_LOCUS20476</name>
</gene>
<comment type="caution">
    <text evidence="1">The sequence shown here is derived from an EMBL/GenBank/DDBJ whole genome shotgun (WGS) entry which is preliminary data.</text>
</comment>
<proteinExistence type="predicted"/>
<dbReference type="EMBL" id="CAXIEN010000438">
    <property type="protein sequence ID" value="CAL1297729.1"/>
    <property type="molecule type" value="Genomic_DNA"/>
</dbReference>
<sequence>MSYRSHIYPICKITPIFDSIVLDEYVLTVDFYLPLDLINSLEQPDYFTDDFDSHHLSDDISNGHVTDYFPSLNVCPCIINAVSDTYSRKLSIKLDAVLFSLITCELRNSKVFRSNVLSNFYSFSRKRFAGQKITCTLCQRLLWILCVSVYLKLPNKNIIDHKWNKILEILVHERCELENAMAWLSTLGGAFSALGDYFEDCAEKAGLISVQQFRLALRLGDPLTICRCKIYLSMSLLQRGYYSKTKKMIRDLYRFSTGPEGSKDFRLKNMCIAVWNRLKYELSQKAILPGSNSDHERKIE</sequence>
<evidence type="ECO:0000313" key="2">
    <source>
        <dbReference type="Proteomes" id="UP001497382"/>
    </source>
</evidence>
<keyword evidence="2" id="KW-1185">Reference proteome</keyword>
<dbReference type="Pfam" id="PF16065">
    <property type="entry name" value="DUF4807"/>
    <property type="match status" value="1"/>
</dbReference>
<dbReference type="Proteomes" id="UP001497382">
    <property type="component" value="Unassembled WGS sequence"/>
</dbReference>
<reference evidence="1 2" key="1">
    <citation type="submission" date="2024-04" db="EMBL/GenBank/DDBJ databases">
        <authorList>
            <person name="Rising A."/>
            <person name="Reimegard J."/>
            <person name="Sonavane S."/>
            <person name="Akerstrom W."/>
            <person name="Nylinder S."/>
            <person name="Hedman E."/>
            <person name="Kallberg Y."/>
        </authorList>
    </citation>
    <scope>NUCLEOTIDE SEQUENCE [LARGE SCALE GENOMIC DNA]</scope>
</reference>
<dbReference type="PANTHER" id="PTHR36693">
    <property type="entry name" value="GH02722P"/>
    <property type="match status" value="1"/>
</dbReference>
<dbReference type="InterPro" id="IPR032072">
    <property type="entry name" value="DUF4807"/>
</dbReference>
<protein>
    <submittedName>
        <fullName evidence="1">Uncharacterized protein</fullName>
    </submittedName>
</protein>
<name>A0AAV2BPD6_9ARAC</name>
<organism evidence="1 2">
    <name type="scientific">Larinioides sclopetarius</name>
    <dbReference type="NCBI Taxonomy" id="280406"/>
    <lineage>
        <taxon>Eukaryota</taxon>
        <taxon>Metazoa</taxon>
        <taxon>Ecdysozoa</taxon>
        <taxon>Arthropoda</taxon>
        <taxon>Chelicerata</taxon>
        <taxon>Arachnida</taxon>
        <taxon>Araneae</taxon>
        <taxon>Araneomorphae</taxon>
        <taxon>Entelegynae</taxon>
        <taxon>Araneoidea</taxon>
        <taxon>Araneidae</taxon>
        <taxon>Larinioides</taxon>
    </lineage>
</organism>
<evidence type="ECO:0000313" key="1">
    <source>
        <dbReference type="EMBL" id="CAL1297729.1"/>
    </source>
</evidence>
<accession>A0AAV2BPD6</accession>
<dbReference type="AlphaFoldDB" id="A0AAV2BPD6"/>
<dbReference type="PANTHER" id="PTHR36693:SF1">
    <property type="entry name" value="GH02722P"/>
    <property type="match status" value="1"/>
</dbReference>